<name>A0A918SG70_9FLAO</name>
<evidence type="ECO:0000313" key="3">
    <source>
        <dbReference type="Proteomes" id="UP000610456"/>
    </source>
</evidence>
<reference evidence="2" key="2">
    <citation type="submission" date="2020-09" db="EMBL/GenBank/DDBJ databases">
        <authorList>
            <person name="Sun Q."/>
            <person name="Kim S."/>
        </authorList>
    </citation>
    <scope>NUCLEOTIDE SEQUENCE</scope>
    <source>
        <strain evidence="2">KCTC 12719</strain>
    </source>
</reference>
<evidence type="ECO:0000256" key="1">
    <source>
        <dbReference type="SAM" id="Phobius"/>
    </source>
</evidence>
<keyword evidence="1" id="KW-0812">Transmembrane</keyword>
<reference evidence="2" key="1">
    <citation type="journal article" date="2014" name="Int. J. Syst. Evol. Microbiol.">
        <title>Complete genome sequence of Corynebacterium casei LMG S-19264T (=DSM 44701T), isolated from a smear-ripened cheese.</title>
        <authorList>
            <consortium name="US DOE Joint Genome Institute (JGI-PGF)"/>
            <person name="Walter F."/>
            <person name="Albersmeier A."/>
            <person name="Kalinowski J."/>
            <person name="Ruckert C."/>
        </authorList>
    </citation>
    <scope>NUCLEOTIDE SEQUENCE</scope>
    <source>
        <strain evidence="2">KCTC 12719</strain>
    </source>
</reference>
<dbReference type="RefSeq" id="WP_189604691.1">
    <property type="nucleotide sequence ID" value="NZ_BMXB01000007.1"/>
</dbReference>
<keyword evidence="3" id="KW-1185">Reference proteome</keyword>
<comment type="caution">
    <text evidence="2">The sequence shown here is derived from an EMBL/GenBank/DDBJ whole genome shotgun (WGS) entry which is preliminary data.</text>
</comment>
<proteinExistence type="predicted"/>
<dbReference type="AlphaFoldDB" id="A0A918SG70"/>
<accession>A0A918SG70</accession>
<gene>
    <name evidence="2" type="ORF">GCM10007103_20870</name>
</gene>
<evidence type="ECO:0008006" key="4">
    <source>
        <dbReference type="Google" id="ProtNLM"/>
    </source>
</evidence>
<keyword evidence="1" id="KW-0472">Membrane</keyword>
<sequence>MKERKNIDRLYQEKFRDLEATPREAVWKSISAKLQEKERRKSAVRPLWYRIAGVAAIISLLVLIGDWILQPQQTQLVSSEEQTLDREKEIILPNEISIAATNTSEKETLSEDVEEVADKTNTSNLSQKQKTEVSEISSISLSGIRKTISSFTGLRSSVSTTAEEKDKTPKNSEENAILEDLKDTSKEEEIASSFEKRIEVKTHAAPIYYGNFGKGNFLDTQFDGNSSKGEVTYSYGINIAYAFSEKLKVRSGINKVSMSYNTNDIAYHSVVNPAAVSSINYRDQGNIENTVIGSSSPRTKGDALPATANKSSFGNLATGLLNQKLGYLEVPVELEYKLIDHKFEVNIIGGASTLFLDENMITVNSGSLSTDLGEANNLNNVSFSTNIGVGVDYNLTKQFKLNVEPMFKYQINTFSGASAEAQPYYLGIYSGFSFEF</sequence>
<protein>
    <recommendedName>
        <fullName evidence="4">Outer membrane protein beta-barrel domain-containing protein</fullName>
    </recommendedName>
</protein>
<dbReference type="Proteomes" id="UP000610456">
    <property type="component" value="Unassembled WGS sequence"/>
</dbReference>
<organism evidence="2 3">
    <name type="scientific">Salinimicrobium marinum</name>
    <dbReference type="NCBI Taxonomy" id="680283"/>
    <lineage>
        <taxon>Bacteria</taxon>
        <taxon>Pseudomonadati</taxon>
        <taxon>Bacteroidota</taxon>
        <taxon>Flavobacteriia</taxon>
        <taxon>Flavobacteriales</taxon>
        <taxon>Flavobacteriaceae</taxon>
        <taxon>Salinimicrobium</taxon>
    </lineage>
</organism>
<dbReference type="EMBL" id="BMXB01000007">
    <property type="protein sequence ID" value="GHA39239.1"/>
    <property type="molecule type" value="Genomic_DNA"/>
</dbReference>
<feature type="transmembrane region" description="Helical" evidence="1">
    <location>
        <begin position="47"/>
        <end position="69"/>
    </location>
</feature>
<keyword evidence="1" id="KW-1133">Transmembrane helix</keyword>
<evidence type="ECO:0000313" key="2">
    <source>
        <dbReference type="EMBL" id="GHA39239.1"/>
    </source>
</evidence>